<protein>
    <recommendedName>
        <fullName evidence="4">Nitrate/nitrite sensing protein domain-containing protein</fullName>
    </recommendedName>
</protein>
<evidence type="ECO:0000313" key="3">
    <source>
        <dbReference type="Proteomes" id="UP000502608"/>
    </source>
</evidence>
<keyword evidence="1" id="KW-1133">Transmembrane helix</keyword>
<organism evidence="2 3">
    <name type="scientific">Shewanella aestuarii</name>
    <dbReference type="NCBI Taxonomy" id="1028752"/>
    <lineage>
        <taxon>Bacteria</taxon>
        <taxon>Pseudomonadati</taxon>
        <taxon>Pseudomonadota</taxon>
        <taxon>Gammaproteobacteria</taxon>
        <taxon>Alteromonadales</taxon>
        <taxon>Shewanellaceae</taxon>
        <taxon>Shewanella</taxon>
    </lineage>
</organism>
<dbReference type="EMBL" id="CP050313">
    <property type="protein sequence ID" value="QIR15601.1"/>
    <property type="molecule type" value="Genomic_DNA"/>
</dbReference>
<accession>A0A6G9QP60</accession>
<dbReference type="Proteomes" id="UP000502608">
    <property type="component" value="Chromosome"/>
</dbReference>
<keyword evidence="1" id="KW-0472">Membrane</keyword>
<proteinExistence type="predicted"/>
<keyword evidence="1" id="KW-0812">Transmembrane</keyword>
<dbReference type="RefSeq" id="WP_167679457.1">
    <property type="nucleotide sequence ID" value="NZ_CP050313.1"/>
</dbReference>
<keyword evidence="3" id="KW-1185">Reference proteome</keyword>
<dbReference type="AlphaFoldDB" id="A0A6G9QP60"/>
<evidence type="ECO:0000256" key="1">
    <source>
        <dbReference type="SAM" id="Phobius"/>
    </source>
</evidence>
<dbReference type="KEGG" id="saes:HBH39_14820"/>
<evidence type="ECO:0008006" key="4">
    <source>
        <dbReference type="Google" id="ProtNLM"/>
    </source>
</evidence>
<sequence length="291" mass="32979">MSATLYHQAYIALISTLIVIGLFIGWVKYQQRKQLTKQLAGIALIKGLKKLIVLLQKHRGITAGIVSGDKSMQLLLGDVRSTIRQQMNDLQLVSGLIQHERWLIFLEHWQKLQPKSLIISVDNAYKQHTLMISNLLFLIEDKSNEHLLSADYLSDFPHIDLVWRELLHAAECIGQARALGTSAAAANHCTSLVQVRLNFLYQKIENSQLLIFERVAQSRYTLDMALQSQLGEAQERVSDLTRMIKQHILTQAKIVIPPQAFYDLASDALDAFIAVFDAQVARLEQTLKVKQ</sequence>
<reference evidence="2 3" key="1">
    <citation type="submission" date="2020-03" db="EMBL/GenBank/DDBJ databases">
        <title>Complete genome sequence of Shewanella sp.</title>
        <authorList>
            <person name="Kim Y.-S."/>
            <person name="Kim S.-J."/>
            <person name="Jung H.-K."/>
            <person name="Kim K.-H."/>
        </authorList>
    </citation>
    <scope>NUCLEOTIDE SEQUENCE [LARGE SCALE GENOMIC DNA]</scope>
    <source>
        <strain evidence="2 3">PN3F2</strain>
    </source>
</reference>
<evidence type="ECO:0000313" key="2">
    <source>
        <dbReference type="EMBL" id="QIR15601.1"/>
    </source>
</evidence>
<name>A0A6G9QP60_9GAMM</name>
<feature type="transmembrane region" description="Helical" evidence="1">
    <location>
        <begin position="6"/>
        <end position="27"/>
    </location>
</feature>
<gene>
    <name evidence="2" type="ORF">HBH39_14820</name>
</gene>